<dbReference type="Proteomes" id="UP000784294">
    <property type="component" value="Unassembled WGS sequence"/>
</dbReference>
<feature type="region of interest" description="Disordered" evidence="1">
    <location>
        <begin position="74"/>
        <end position="119"/>
    </location>
</feature>
<feature type="compositionally biased region" description="Basic and acidic residues" evidence="1">
    <location>
        <begin position="106"/>
        <end position="119"/>
    </location>
</feature>
<keyword evidence="3" id="KW-1185">Reference proteome</keyword>
<dbReference type="AlphaFoldDB" id="A0A3S4ZZ14"/>
<evidence type="ECO:0000313" key="3">
    <source>
        <dbReference type="Proteomes" id="UP000784294"/>
    </source>
</evidence>
<accession>A0A3S4ZZ14</accession>
<feature type="region of interest" description="Disordered" evidence="1">
    <location>
        <begin position="214"/>
        <end position="272"/>
    </location>
</feature>
<feature type="compositionally biased region" description="Basic and acidic residues" evidence="1">
    <location>
        <begin position="222"/>
        <end position="244"/>
    </location>
</feature>
<evidence type="ECO:0000313" key="2">
    <source>
        <dbReference type="EMBL" id="VEL23327.1"/>
    </source>
</evidence>
<evidence type="ECO:0000256" key="1">
    <source>
        <dbReference type="SAM" id="MobiDB-lite"/>
    </source>
</evidence>
<protein>
    <submittedName>
        <fullName evidence="2">Uncharacterized protein</fullName>
    </submittedName>
</protein>
<dbReference type="EMBL" id="CAAALY010061341">
    <property type="protein sequence ID" value="VEL23327.1"/>
    <property type="molecule type" value="Genomic_DNA"/>
</dbReference>
<name>A0A3S4ZZ14_9PLAT</name>
<comment type="caution">
    <text evidence="2">The sequence shown here is derived from an EMBL/GenBank/DDBJ whole genome shotgun (WGS) entry which is preliminary data.</text>
</comment>
<reference evidence="2" key="1">
    <citation type="submission" date="2018-11" db="EMBL/GenBank/DDBJ databases">
        <authorList>
            <consortium name="Pathogen Informatics"/>
        </authorList>
    </citation>
    <scope>NUCLEOTIDE SEQUENCE</scope>
</reference>
<sequence length="272" mass="29659">MSHDYDHCFGECSKGTLLSSIPPFWSSSSSSLYAGPANSCLDESSQKTQRLSAQTGLSLGVDCLLNEFRQRRSRLRRPNRAASDGASVDDWTRGGSSSEPTPLRPFVEEGPCRTDRSEEWTGEIGTEPICPRALDLTLGGQKTSRWESLPSDNLGLGGTGLTQKPFASEHAWLTGLRSSRAVDLLKEKRASNSTNERLSLPRQEAFAMPRLVRPAGSGLSHRPSDEAAEDPKPVGLEGDEHKQTLPETEILSGGESESIFYSSFDSHPQTHI</sequence>
<feature type="compositionally biased region" description="Polar residues" evidence="1">
    <location>
        <begin position="259"/>
        <end position="272"/>
    </location>
</feature>
<organism evidence="2 3">
    <name type="scientific">Protopolystoma xenopodis</name>
    <dbReference type="NCBI Taxonomy" id="117903"/>
    <lineage>
        <taxon>Eukaryota</taxon>
        <taxon>Metazoa</taxon>
        <taxon>Spiralia</taxon>
        <taxon>Lophotrochozoa</taxon>
        <taxon>Platyhelminthes</taxon>
        <taxon>Monogenea</taxon>
        <taxon>Polyopisthocotylea</taxon>
        <taxon>Polystomatidea</taxon>
        <taxon>Polystomatidae</taxon>
        <taxon>Protopolystoma</taxon>
    </lineage>
</organism>
<gene>
    <name evidence="2" type="ORF">PXEA_LOCUS16767</name>
</gene>
<proteinExistence type="predicted"/>